<dbReference type="Proteomes" id="UP001251857">
    <property type="component" value="Unassembled WGS sequence"/>
</dbReference>
<evidence type="ECO:0000313" key="3">
    <source>
        <dbReference type="Proteomes" id="UP001251857"/>
    </source>
</evidence>
<sequence length="87" mass="8347">MSTLMGMGVGLLAGFIASILAGGRGPLLDIALGVIGAIAGVIASGASVLALNAAEGEGVPGFGVYSIGVAVVGALLAVSIYHRLIRA</sequence>
<feature type="transmembrane region" description="Helical" evidence="1">
    <location>
        <begin position="62"/>
        <end position="81"/>
    </location>
</feature>
<evidence type="ECO:0000313" key="2">
    <source>
        <dbReference type="EMBL" id="MDT0634694.1"/>
    </source>
</evidence>
<evidence type="ECO:0008006" key="4">
    <source>
        <dbReference type="Google" id="ProtNLM"/>
    </source>
</evidence>
<dbReference type="EMBL" id="JAVRIB010000006">
    <property type="protein sequence ID" value="MDT0634694.1"/>
    <property type="molecule type" value="Genomic_DNA"/>
</dbReference>
<keyword evidence="1" id="KW-0472">Membrane</keyword>
<accession>A0ABU3BZG0</accession>
<gene>
    <name evidence="2" type="ORF">RM532_06965</name>
</gene>
<keyword evidence="1" id="KW-0812">Transmembrane</keyword>
<feature type="transmembrane region" description="Helical" evidence="1">
    <location>
        <begin position="6"/>
        <end position="23"/>
    </location>
</feature>
<proteinExistence type="predicted"/>
<protein>
    <recommendedName>
        <fullName evidence="4">Transglycosylase associated protein</fullName>
    </recommendedName>
</protein>
<name>A0ABU3BZG0_9GAMM</name>
<dbReference type="RefSeq" id="WP_311652498.1">
    <property type="nucleotide sequence ID" value="NZ_JAVRIB010000006.1"/>
</dbReference>
<feature type="transmembrane region" description="Helical" evidence="1">
    <location>
        <begin position="30"/>
        <end position="50"/>
    </location>
</feature>
<evidence type="ECO:0000256" key="1">
    <source>
        <dbReference type="SAM" id="Phobius"/>
    </source>
</evidence>
<reference evidence="2 3" key="1">
    <citation type="submission" date="2023-09" db="EMBL/GenBank/DDBJ databases">
        <authorList>
            <person name="Rey-Velasco X."/>
        </authorList>
    </citation>
    <scope>NUCLEOTIDE SEQUENCE [LARGE SCALE GENOMIC DNA]</scope>
    <source>
        <strain evidence="2 3">W335</strain>
    </source>
</reference>
<organism evidence="2 3">
    <name type="scientific">Spectribacter hydrogenoxidans</name>
    <dbReference type="NCBI Taxonomy" id="3075608"/>
    <lineage>
        <taxon>Bacteria</taxon>
        <taxon>Pseudomonadati</taxon>
        <taxon>Pseudomonadota</taxon>
        <taxon>Gammaproteobacteria</taxon>
        <taxon>Salinisphaerales</taxon>
        <taxon>Salinisphaeraceae</taxon>
        <taxon>Spectribacter</taxon>
    </lineage>
</organism>
<keyword evidence="3" id="KW-1185">Reference proteome</keyword>
<keyword evidence="1" id="KW-1133">Transmembrane helix</keyword>
<comment type="caution">
    <text evidence="2">The sequence shown here is derived from an EMBL/GenBank/DDBJ whole genome shotgun (WGS) entry which is preliminary data.</text>
</comment>